<keyword evidence="4" id="KW-1185">Reference proteome</keyword>
<feature type="region of interest" description="Disordered" evidence="2">
    <location>
        <begin position="355"/>
        <end position="387"/>
    </location>
</feature>
<reference evidence="3" key="1">
    <citation type="submission" date="2023-07" db="EMBL/GenBank/DDBJ databases">
        <authorList>
            <consortium name="AG Swart"/>
            <person name="Singh M."/>
            <person name="Singh A."/>
            <person name="Seah K."/>
            <person name="Emmerich C."/>
        </authorList>
    </citation>
    <scope>NUCLEOTIDE SEQUENCE</scope>
    <source>
        <strain evidence="3">DP1</strain>
    </source>
</reference>
<evidence type="ECO:0000313" key="3">
    <source>
        <dbReference type="EMBL" id="CAI2359277.1"/>
    </source>
</evidence>
<dbReference type="AlphaFoldDB" id="A0AAD1TZC8"/>
<evidence type="ECO:0000256" key="1">
    <source>
        <dbReference type="SAM" id="Coils"/>
    </source>
</evidence>
<evidence type="ECO:0000313" key="4">
    <source>
        <dbReference type="Proteomes" id="UP001295684"/>
    </source>
</evidence>
<gene>
    <name evidence="3" type="ORF">ECRASSUSDP1_LOCUS563</name>
</gene>
<dbReference type="EMBL" id="CAMPGE010000529">
    <property type="protein sequence ID" value="CAI2359277.1"/>
    <property type="molecule type" value="Genomic_DNA"/>
</dbReference>
<organism evidence="3 4">
    <name type="scientific">Euplotes crassus</name>
    <dbReference type="NCBI Taxonomy" id="5936"/>
    <lineage>
        <taxon>Eukaryota</taxon>
        <taxon>Sar</taxon>
        <taxon>Alveolata</taxon>
        <taxon>Ciliophora</taxon>
        <taxon>Intramacronucleata</taxon>
        <taxon>Spirotrichea</taxon>
        <taxon>Hypotrichia</taxon>
        <taxon>Euplotida</taxon>
        <taxon>Euplotidae</taxon>
        <taxon>Moneuplotes</taxon>
    </lineage>
</organism>
<protein>
    <submittedName>
        <fullName evidence="3">Uncharacterized protein</fullName>
    </submittedName>
</protein>
<evidence type="ECO:0000256" key="2">
    <source>
        <dbReference type="SAM" id="MobiDB-lite"/>
    </source>
</evidence>
<feature type="region of interest" description="Disordered" evidence="2">
    <location>
        <begin position="229"/>
        <end position="317"/>
    </location>
</feature>
<comment type="caution">
    <text evidence="3">The sequence shown here is derived from an EMBL/GenBank/DDBJ whole genome shotgun (WGS) entry which is preliminary data.</text>
</comment>
<feature type="compositionally biased region" description="Basic and acidic residues" evidence="2">
    <location>
        <begin position="273"/>
        <end position="285"/>
    </location>
</feature>
<dbReference type="Proteomes" id="UP001295684">
    <property type="component" value="Unassembled WGS sequence"/>
</dbReference>
<keyword evidence="1" id="KW-0175">Coiled coil</keyword>
<sequence length="432" mass="49030">MNLKEIHLTTQVQTLTRKVANLESDKNKSTKFSICRKKIGNCNREKGRKDIEAKATIEKLERKLQVALSRINEFETENKQQSKINNEEMYKASSPEISTLLQEKQDLELKLRVLTKRMNNYKKKSEELKSKAQHILEVFRNMEKERYGILPVKNAARCCKCQDLPVLSSPNHSPVTLNRKPSLIDFSLTSPHKNGFEISVSKIAARTSLVSNKEVESASEFPLERASLQNPPLQQHSHDPTCAVWGPTSESPRERRTSNFGAGNDTAEFGDASDQKEQSEERFGESLEWEEREGDEEGRSEDKENESGNGGLSRDFDGFGKEKVLREENQNKQSSVSLHPNSLTRKLECYLSPVSSNPNSSLVKTLHKPSDNPNELNSTSKNQKRSKITPCYLEKEFNLTTSNFTYKSPSNCDIFNEFKSSDNLEIEFSGSP</sequence>
<feature type="coiled-coil region" evidence="1">
    <location>
        <begin position="57"/>
        <end position="138"/>
    </location>
</feature>
<feature type="compositionally biased region" description="Polar residues" evidence="2">
    <location>
        <begin position="371"/>
        <end position="381"/>
    </location>
</feature>
<name>A0AAD1TZC8_EUPCR</name>
<accession>A0AAD1TZC8</accession>
<proteinExistence type="predicted"/>
<feature type="compositionally biased region" description="Acidic residues" evidence="2">
    <location>
        <begin position="287"/>
        <end position="299"/>
    </location>
</feature>